<keyword evidence="2" id="KW-0472">Membrane</keyword>
<dbReference type="Pfam" id="PF01764">
    <property type="entry name" value="Lipase_3"/>
    <property type="match status" value="1"/>
</dbReference>
<accession>A0AAW1YKD9</accession>
<dbReference type="Gene3D" id="3.40.50.1820">
    <property type="entry name" value="alpha/beta hydrolase"/>
    <property type="match status" value="1"/>
</dbReference>
<name>A0AAW1YKD9_RUBAR</name>
<dbReference type="AlphaFoldDB" id="A0AAW1YKD9"/>
<feature type="domain" description="Fungal lipase-type" evidence="3">
    <location>
        <begin position="202"/>
        <end position="360"/>
    </location>
</feature>
<keyword evidence="1" id="KW-0378">Hydrolase</keyword>
<comment type="caution">
    <text evidence="4">The sequence shown here is derived from an EMBL/GenBank/DDBJ whole genome shotgun (WGS) entry which is preliminary data.</text>
</comment>
<feature type="transmembrane region" description="Helical" evidence="2">
    <location>
        <begin position="57"/>
        <end position="73"/>
    </location>
</feature>
<dbReference type="InterPro" id="IPR002921">
    <property type="entry name" value="Fungal_lipase-type"/>
</dbReference>
<protein>
    <recommendedName>
        <fullName evidence="3">Fungal lipase-type domain-containing protein</fullName>
    </recommendedName>
</protein>
<keyword evidence="5" id="KW-1185">Reference proteome</keyword>
<keyword evidence="2" id="KW-1133">Transmembrane helix</keyword>
<dbReference type="GO" id="GO:0006629">
    <property type="term" value="P:lipid metabolic process"/>
    <property type="evidence" value="ECO:0007669"/>
    <property type="project" value="InterPro"/>
</dbReference>
<gene>
    <name evidence="4" type="ORF">M0R45_004478</name>
</gene>
<dbReference type="GO" id="GO:0004806">
    <property type="term" value="F:triacylglycerol lipase activity"/>
    <property type="evidence" value="ECO:0007669"/>
    <property type="project" value="InterPro"/>
</dbReference>
<dbReference type="SUPFAM" id="SSF53474">
    <property type="entry name" value="alpha/beta-Hydrolases"/>
    <property type="match status" value="1"/>
</dbReference>
<evidence type="ECO:0000313" key="5">
    <source>
        <dbReference type="Proteomes" id="UP001457282"/>
    </source>
</evidence>
<evidence type="ECO:0000313" key="4">
    <source>
        <dbReference type="EMBL" id="KAK9948925.1"/>
    </source>
</evidence>
<sequence>MPSSFEWNNYLELRPDKAGPIKLVRFLWSGYIAEGLDDHDAMICCSKGEKENLKRRGIISLILLLQMILLWIAKPLRNFGLVFEWFLNLPSSNRTWLELSLDLLTGEVKKERESASFISAVGHTDKRVKLDRSINREDVRYKRALSAMAAKIAYENRAFIKTTVTNHWKMKLILIDDFWNEFQEKHTTQAFMLHDHDDELIVVAFRGTELFNAEDWSTDLDISWYKYDRIGKVHGGFMKALGLTRQGWPKELEQDDPRKLLAYYTIRNKLRELVKDTNNTKFIVTGHSLGGALAILFAAILALHEEDLLLERLEGVYTFGQPRVGDKEFKGFMEEQMKTHSIKYQRIVYSNDLVPRIPFDSYTFLFKHFGTCLYYNSLYKEKILKEEPNKNYWDPMEAISKRLVAVWELIRSFIIPHIEGWEYRENWLLKGVRVFGLIVPGAAAHNPHDYVNATRLAESTIK</sequence>
<dbReference type="PANTHER" id="PTHR46086">
    <property type="entry name" value="ALPHA/BETA-HYDROLASES SUPERFAMILY PROTEIN"/>
    <property type="match status" value="1"/>
</dbReference>
<evidence type="ECO:0000259" key="3">
    <source>
        <dbReference type="Pfam" id="PF01764"/>
    </source>
</evidence>
<evidence type="ECO:0000256" key="1">
    <source>
        <dbReference type="ARBA" id="ARBA00022801"/>
    </source>
</evidence>
<dbReference type="Proteomes" id="UP001457282">
    <property type="component" value="Unassembled WGS sequence"/>
</dbReference>
<dbReference type="EMBL" id="JBEDUW010000001">
    <property type="protein sequence ID" value="KAK9948925.1"/>
    <property type="molecule type" value="Genomic_DNA"/>
</dbReference>
<keyword evidence="2" id="KW-0812">Transmembrane</keyword>
<dbReference type="CDD" id="cd00519">
    <property type="entry name" value="Lipase_3"/>
    <property type="match status" value="1"/>
</dbReference>
<organism evidence="4 5">
    <name type="scientific">Rubus argutus</name>
    <name type="common">Southern blackberry</name>
    <dbReference type="NCBI Taxonomy" id="59490"/>
    <lineage>
        <taxon>Eukaryota</taxon>
        <taxon>Viridiplantae</taxon>
        <taxon>Streptophyta</taxon>
        <taxon>Embryophyta</taxon>
        <taxon>Tracheophyta</taxon>
        <taxon>Spermatophyta</taxon>
        <taxon>Magnoliopsida</taxon>
        <taxon>eudicotyledons</taxon>
        <taxon>Gunneridae</taxon>
        <taxon>Pentapetalae</taxon>
        <taxon>rosids</taxon>
        <taxon>fabids</taxon>
        <taxon>Rosales</taxon>
        <taxon>Rosaceae</taxon>
        <taxon>Rosoideae</taxon>
        <taxon>Rosoideae incertae sedis</taxon>
        <taxon>Rubus</taxon>
    </lineage>
</organism>
<dbReference type="InterPro" id="IPR029058">
    <property type="entry name" value="AB_hydrolase_fold"/>
</dbReference>
<evidence type="ECO:0000256" key="2">
    <source>
        <dbReference type="SAM" id="Phobius"/>
    </source>
</evidence>
<proteinExistence type="predicted"/>
<dbReference type="InterPro" id="IPR044819">
    <property type="entry name" value="OBL-like"/>
</dbReference>
<dbReference type="PANTHER" id="PTHR46086:SF9">
    <property type="entry name" value="FUNGAL LIPASE-LIKE DOMAIN-CONTAINING PROTEIN"/>
    <property type="match status" value="1"/>
</dbReference>
<reference evidence="4 5" key="1">
    <citation type="journal article" date="2023" name="G3 (Bethesda)">
        <title>A chromosome-length genome assembly and annotation of blackberry (Rubus argutus, cv. 'Hillquist').</title>
        <authorList>
            <person name="Bruna T."/>
            <person name="Aryal R."/>
            <person name="Dudchenko O."/>
            <person name="Sargent D.J."/>
            <person name="Mead D."/>
            <person name="Buti M."/>
            <person name="Cavallini A."/>
            <person name="Hytonen T."/>
            <person name="Andres J."/>
            <person name="Pham M."/>
            <person name="Weisz D."/>
            <person name="Mascagni F."/>
            <person name="Usai G."/>
            <person name="Natali L."/>
            <person name="Bassil N."/>
            <person name="Fernandez G.E."/>
            <person name="Lomsadze A."/>
            <person name="Armour M."/>
            <person name="Olukolu B."/>
            <person name="Poorten T."/>
            <person name="Britton C."/>
            <person name="Davik J."/>
            <person name="Ashrafi H."/>
            <person name="Aiden E.L."/>
            <person name="Borodovsky M."/>
            <person name="Worthington M."/>
        </authorList>
    </citation>
    <scope>NUCLEOTIDE SEQUENCE [LARGE SCALE GENOMIC DNA]</scope>
    <source>
        <strain evidence="4">PI 553951</strain>
    </source>
</reference>